<dbReference type="CDD" id="cd02234">
    <property type="entry name" value="cupin_BLR7677-like"/>
    <property type="match status" value="1"/>
</dbReference>
<dbReference type="Pfam" id="PF07883">
    <property type="entry name" value="Cupin_2"/>
    <property type="match status" value="1"/>
</dbReference>
<dbReference type="EMBL" id="VHQI01000003">
    <property type="protein sequence ID" value="TPW43288.1"/>
    <property type="molecule type" value="Genomic_DNA"/>
</dbReference>
<name>A0A506VCL3_9GAMM</name>
<dbReference type="AlphaFoldDB" id="A0A506VCL3"/>
<evidence type="ECO:0000259" key="2">
    <source>
        <dbReference type="Pfam" id="PF07883"/>
    </source>
</evidence>
<dbReference type="OrthoDB" id="9813436at2"/>
<keyword evidence="4" id="KW-1185">Reference proteome</keyword>
<dbReference type="InterPro" id="IPR014710">
    <property type="entry name" value="RmlC-like_jellyroll"/>
</dbReference>
<dbReference type="PANTHER" id="PTHR38599:SF1">
    <property type="entry name" value="CUPIN DOMAIN PROTEIN (AFU_ORTHOLOGUE AFUA_3G13620)"/>
    <property type="match status" value="1"/>
</dbReference>
<evidence type="ECO:0000256" key="1">
    <source>
        <dbReference type="SAM" id="SignalP"/>
    </source>
</evidence>
<feature type="domain" description="Cupin type-2" evidence="2">
    <location>
        <begin position="55"/>
        <end position="128"/>
    </location>
</feature>
<dbReference type="RefSeq" id="WP_141175463.1">
    <property type="nucleotide sequence ID" value="NZ_JBHUFX010000013.1"/>
</dbReference>
<dbReference type="Proteomes" id="UP000319523">
    <property type="component" value="Unassembled WGS sequence"/>
</dbReference>
<feature type="signal peptide" evidence="1">
    <location>
        <begin position="1"/>
        <end position="23"/>
    </location>
</feature>
<accession>A0A506VCL3</accession>
<evidence type="ECO:0000313" key="4">
    <source>
        <dbReference type="Proteomes" id="UP000319523"/>
    </source>
</evidence>
<evidence type="ECO:0000313" key="3">
    <source>
        <dbReference type="EMBL" id="TPW43288.1"/>
    </source>
</evidence>
<dbReference type="PANTHER" id="PTHR38599">
    <property type="entry name" value="CUPIN DOMAIN PROTEIN (AFU_ORTHOLOGUE AFUA_3G13620)"/>
    <property type="match status" value="1"/>
</dbReference>
<gene>
    <name evidence="3" type="ORF">FKM52_06925</name>
</gene>
<feature type="chain" id="PRO_5021408979" evidence="1">
    <location>
        <begin position="24"/>
        <end position="144"/>
    </location>
</feature>
<comment type="caution">
    <text evidence="3">The sequence shown here is derived from an EMBL/GenBank/DDBJ whole genome shotgun (WGS) entry which is preliminary data.</text>
</comment>
<dbReference type="InterPro" id="IPR011051">
    <property type="entry name" value="RmlC_Cupin_sf"/>
</dbReference>
<reference evidence="3 4" key="1">
    <citation type="submission" date="2019-06" db="EMBL/GenBank/DDBJ databases">
        <authorList>
            <person name="Yang Y."/>
        </authorList>
    </citation>
    <scope>NUCLEOTIDE SEQUENCE [LARGE SCALE GENOMIC DNA]</scope>
    <source>
        <strain evidence="3 4">BIT-26</strain>
    </source>
</reference>
<dbReference type="Gene3D" id="2.60.120.10">
    <property type="entry name" value="Jelly Rolls"/>
    <property type="match status" value="1"/>
</dbReference>
<proteinExistence type="predicted"/>
<organism evidence="3 4">
    <name type="scientific">Mixta tenebrionis</name>
    <dbReference type="NCBI Taxonomy" id="2562439"/>
    <lineage>
        <taxon>Bacteria</taxon>
        <taxon>Pseudomonadati</taxon>
        <taxon>Pseudomonadota</taxon>
        <taxon>Gammaproteobacteria</taxon>
        <taxon>Enterobacterales</taxon>
        <taxon>Erwiniaceae</taxon>
        <taxon>Mixta</taxon>
    </lineage>
</organism>
<dbReference type="SUPFAM" id="SSF51182">
    <property type="entry name" value="RmlC-like cupins"/>
    <property type="match status" value="1"/>
</dbReference>
<protein>
    <submittedName>
        <fullName evidence="3">Cupin domain-containing protein</fullName>
    </submittedName>
</protein>
<keyword evidence="1" id="KW-0732">Signal</keyword>
<sequence length="144" mass="15741">MSKQYLWSMSVIFSLIFTAAASAHETQPRSNEDIVKLNFAHRLPGIPGKSLKAVEVIYPPGAASPSHRHASSAFIYAYVVAGEIVSQAAGQPERTWRAGESWYEEPGAHHLVSRNASKDVPAKLLAVFVVDSHDTELTIADQQK</sequence>
<dbReference type="InterPro" id="IPR013096">
    <property type="entry name" value="Cupin_2"/>
</dbReference>